<dbReference type="SMART" id="SM00692">
    <property type="entry name" value="DM3"/>
    <property type="match status" value="1"/>
</dbReference>
<dbReference type="Pfam" id="PF13359">
    <property type="entry name" value="DDE_Tnp_4"/>
    <property type="match status" value="1"/>
</dbReference>
<dbReference type="SMART" id="SM00980">
    <property type="entry name" value="THAP"/>
    <property type="match status" value="1"/>
</dbReference>
<evidence type="ECO:0000256" key="4">
    <source>
        <dbReference type="ARBA" id="ARBA00022833"/>
    </source>
</evidence>
<evidence type="ECO:0000259" key="7">
    <source>
        <dbReference type="PROSITE" id="PS50950"/>
    </source>
</evidence>
<proteinExistence type="predicted"/>
<feature type="domain" description="THAP-type" evidence="7">
    <location>
        <begin position="15"/>
        <end position="97"/>
    </location>
</feature>
<reference evidence="9" key="1">
    <citation type="submission" date="2025-08" db="UniProtKB">
        <authorList>
            <consortium name="RefSeq"/>
        </authorList>
    </citation>
    <scope>IDENTIFICATION</scope>
    <source>
        <strain evidence="9">Wakin</strain>
        <tissue evidence="9">Muscle</tissue>
    </source>
</reference>
<dbReference type="Pfam" id="PF13613">
    <property type="entry name" value="HTH_Tnp_4"/>
    <property type="match status" value="1"/>
</dbReference>
<dbReference type="InterPro" id="IPR027805">
    <property type="entry name" value="Transposase_HTH_dom"/>
</dbReference>
<evidence type="ECO:0000256" key="6">
    <source>
        <dbReference type="PROSITE-ProRule" id="PRU00309"/>
    </source>
</evidence>
<dbReference type="KEGG" id="caua:113055066"/>
<protein>
    <submittedName>
        <fullName evidence="9">Uncharacterized protein LOC113055066</fullName>
    </submittedName>
</protein>
<comment type="cofactor">
    <cofactor evidence="1">
        <name>a divalent metal cation</name>
        <dbReference type="ChEBI" id="CHEBI:60240"/>
    </cofactor>
</comment>
<evidence type="ECO:0000256" key="3">
    <source>
        <dbReference type="ARBA" id="ARBA00022771"/>
    </source>
</evidence>
<evidence type="ECO:0000313" key="9">
    <source>
        <dbReference type="RefSeq" id="XP_026076806.1"/>
    </source>
</evidence>
<evidence type="ECO:0000256" key="2">
    <source>
        <dbReference type="ARBA" id="ARBA00022723"/>
    </source>
</evidence>
<dbReference type="InterPro" id="IPR006612">
    <property type="entry name" value="THAP_Znf"/>
</dbReference>
<dbReference type="GO" id="GO:0008270">
    <property type="term" value="F:zinc ion binding"/>
    <property type="evidence" value="ECO:0007669"/>
    <property type="project" value="UniProtKB-KW"/>
</dbReference>
<dbReference type="PANTHER" id="PTHR23080">
    <property type="entry name" value="THAP DOMAIN PROTEIN"/>
    <property type="match status" value="1"/>
</dbReference>
<dbReference type="Gene3D" id="6.20.210.20">
    <property type="entry name" value="THAP domain"/>
    <property type="match status" value="1"/>
</dbReference>
<keyword evidence="2" id="KW-0479">Metal-binding</keyword>
<dbReference type="OrthoDB" id="10020990at2759"/>
<name>A0A6P6KZJ2_CARAU</name>
<gene>
    <name evidence="9" type="primary">LOC113055066</name>
</gene>
<dbReference type="InterPro" id="IPR027806">
    <property type="entry name" value="HARBI1_dom"/>
</dbReference>
<dbReference type="InterPro" id="IPR038441">
    <property type="entry name" value="THAP_Znf_sf"/>
</dbReference>
<dbReference type="Pfam" id="PF05485">
    <property type="entry name" value="THAP"/>
    <property type="match status" value="1"/>
</dbReference>
<evidence type="ECO:0000256" key="1">
    <source>
        <dbReference type="ARBA" id="ARBA00001968"/>
    </source>
</evidence>
<dbReference type="RefSeq" id="XP_026076806.1">
    <property type="nucleotide sequence ID" value="XM_026221021.1"/>
</dbReference>
<sequence>MSSETFKYLRREGSSSLYCCVPFCKMSSRYNSVISFHSFPMNEEMRKKWLQNIRRENYNVTVNTRVCSRHFTSDDFIKPSTPTARRLLKKGVEPTLFLWSDSTSATKRIGLWKKRRDSPFKKEHVPKFFQHQEHDYCSSPVQDDVALDQTEHLRKEVERLKRRVAELAFLQRFSLDRFAASDDDIRFYTRFATYNHLMAFWRLIEPASHSMLRLTRARAATTSEDGSSGSTSCQYLQPMDEFFLFMVHLSVGLTERDLAHRFNIHQSSVIQIITRWASFLYAILGSVRIWMSEEAVKAHMPKEFQDYPDTHVVIDRIELRCQSPSSLLLQGEGSHCTYLGLIGMAPHGAVTFVSSVYPGSVSDKELLKQSGIVSLLKPEMAIMVNKGFFIDDLVPCKVYRPAYLLKREQMPADEVRETQSISRLRVHIERLMGRVMQHKLLETVMPLSDTGTINQLYTVACLLINYQNGPLLNAWAND</sequence>
<keyword evidence="3 6" id="KW-0863">Zinc-finger</keyword>
<evidence type="ECO:0000313" key="8">
    <source>
        <dbReference type="Proteomes" id="UP000515129"/>
    </source>
</evidence>
<dbReference type="GO" id="GO:0003677">
    <property type="term" value="F:DNA binding"/>
    <property type="evidence" value="ECO:0007669"/>
    <property type="project" value="UniProtKB-UniRule"/>
</dbReference>
<organism evidence="8 9">
    <name type="scientific">Carassius auratus</name>
    <name type="common">Goldfish</name>
    <dbReference type="NCBI Taxonomy" id="7957"/>
    <lineage>
        <taxon>Eukaryota</taxon>
        <taxon>Metazoa</taxon>
        <taxon>Chordata</taxon>
        <taxon>Craniata</taxon>
        <taxon>Vertebrata</taxon>
        <taxon>Euteleostomi</taxon>
        <taxon>Actinopterygii</taxon>
        <taxon>Neopterygii</taxon>
        <taxon>Teleostei</taxon>
        <taxon>Ostariophysi</taxon>
        <taxon>Cypriniformes</taxon>
        <taxon>Cyprinidae</taxon>
        <taxon>Cyprininae</taxon>
        <taxon>Carassius</taxon>
    </lineage>
</organism>
<keyword evidence="8" id="KW-1185">Reference proteome</keyword>
<evidence type="ECO:0000256" key="5">
    <source>
        <dbReference type="ARBA" id="ARBA00023125"/>
    </source>
</evidence>
<dbReference type="Proteomes" id="UP000515129">
    <property type="component" value="Chromosome 36"/>
</dbReference>
<dbReference type="SUPFAM" id="SSF57716">
    <property type="entry name" value="Glucocorticoid receptor-like (DNA-binding domain)"/>
    <property type="match status" value="1"/>
</dbReference>
<dbReference type="AlphaFoldDB" id="A0A6P6KZJ2"/>
<dbReference type="PROSITE" id="PS50950">
    <property type="entry name" value="ZF_THAP"/>
    <property type="match status" value="1"/>
</dbReference>
<accession>A0A6P6KZJ2</accession>
<keyword evidence="5 6" id="KW-0238">DNA-binding</keyword>
<dbReference type="GeneID" id="113055066"/>
<keyword evidence="4" id="KW-0862">Zinc</keyword>
<dbReference type="PANTHER" id="PTHR23080:SF133">
    <property type="entry name" value="SI:CH211-262I1.5-RELATED"/>
    <property type="match status" value="1"/>
</dbReference>